<feature type="transmembrane region" description="Helical" evidence="5">
    <location>
        <begin position="153"/>
        <end position="176"/>
    </location>
</feature>
<dbReference type="EMBL" id="CAADRA010007302">
    <property type="protein sequence ID" value="VFU00173.1"/>
    <property type="molecule type" value="Genomic_DNA"/>
</dbReference>
<dbReference type="GO" id="GO:0016020">
    <property type="term" value="C:membrane"/>
    <property type="evidence" value="ECO:0007669"/>
    <property type="project" value="UniProtKB-SubCell"/>
</dbReference>
<dbReference type="AlphaFoldDB" id="A0A485LPT7"/>
<dbReference type="EMBL" id="VJMH01007276">
    <property type="protein sequence ID" value="KAF0684529.1"/>
    <property type="molecule type" value="Genomic_DNA"/>
</dbReference>
<organism evidence="8 9">
    <name type="scientific">Aphanomyces stellatus</name>
    <dbReference type="NCBI Taxonomy" id="120398"/>
    <lineage>
        <taxon>Eukaryota</taxon>
        <taxon>Sar</taxon>
        <taxon>Stramenopiles</taxon>
        <taxon>Oomycota</taxon>
        <taxon>Saprolegniomycetes</taxon>
        <taxon>Saprolegniales</taxon>
        <taxon>Verrucalvaceae</taxon>
        <taxon>Aphanomyces</taxon>
    </lineage>
</organism>
<evidence type="ECO:0000256" key="5">
    <source>
        <dbReference type="SAM" id="Phobius"/>
    </source>
</evidence>
<feature type="transmembrane region" description="Helical" evidence="5">
    <location>
        <begin position="214"/>
        <end position="236"/>
    </location>
</feature>
<keyword evidence="2 5" id="KW-0812">Transmembrane</keyword>
<feature type="domain" description="EamA" evidence="6">
    <location>
        <begin position="189"/>
        <end position="322"/>
    </location>
</feature>
<evidence type="ECO:0000256" key="1">
    <source>
        <dbReference type="ARBA" id="ARBA00004141"/>
    </source>
</evidence>
<proteinExistence type="predicted"/>
<feature type="transmembrane region" description="Helical" evidence="5">
    <location>
        <begin position="36"/>
        <end position="56"/>
    </location>
</feature>
<evidence type="ECO:0000313" key="9">
    <source>
        <dbReference type="Proteomes" id="UP000332933"/>
    </source>
</evidence>
<evidence type="ECO:0000256" key="2">
    <source>
        <dbReference type="ARBA" id="ARBA00022692"/>
    </source>
</evidence>
<dbReference type="PANTHER" id="PTHR22911">
    <property type="entry name" value="ACYL-MALONYL CONDENSING ENZYME-RELATED"/>
    <property type="match status" value="1"/>
</dbReference>
<comment type="subcellular location">
    <subcellularLocation>
        <location evidence="1">Membrane</location>
        <topology evidence="1">Multi-pass membrane protein</topology>
    </subcellularLocation>
</comment>
<feature type="transmembrane region" description="Helical" evidence="5">
    <location>
        <begin position="188"/>
        <end position="207"/>
    </location>
</feature>
<sequence length="330" mass="35647">MSKATSPESIPLVIKIALTTGGQLPPPTEPGPHHSLLGLGLVAMSAFAFSLMSAAIKYESSYMLSMETLFWRSLITGGFILISILATRTSLYVSRDMVPLVAYRSVSGFFVMALSYWTMSQMVLADASCIIFTSPVMTFLMGALVLGEHIKPVDFGLAISCFGGVVFVARPAFLFGEADSPVAHGSKYAVLGGLAAAAFQASSYVVIRRLKSVHYLVVIFYFMLLSIVVSAIWIVVVEGVRGFQASMSTAVWWACVGSGFFGFIGQLCVTKGFQLEHAGIASVMRYLDIVFVFIWDSTFLREHISVWSFVGAAIIFSCAIAITIRKANAA</sequence>
<keyword evidence="4 5" id="KW-0472">Membrane</keyword>
<keyword evidence="9" id="KW-1185">Reference proteome</keyword>
<evidence type="ECO:0000313" key="7">
    <source>
        <dbReference type="EMBL" id="KAF0684529.1"/>
    </source>
</evidence>
<accession>A0A485LPT7</accession>
<feature type="transmembrane region" description="Helical" evidence="5">
    <location>
        <begin position="282"/>
        <end position="300"/>
    </location>
</feature>
<evidence type="ECO:0000259" key="6">
    <source>
        <dbReference type="Pfam" id="PF00892"/>
    </source>
</evidence>
<evidence type="ECO:0000256" key="4">
    <source>
        <dbReference type="ARBA" id="ARBA00023136"/>
    </source>
</evidence>
<dbReference type="PANTHER" id="PTHR22911:SF6">
    <property type="entry name" value="SOLUTE CARRIER FAMILY 35 MEMBER G1"/>
    <property type="match status" value="1"/>
</dbReference>
<feature type="transmembrane region" description="Helical" evidence="5">
    <location>
        <begin position="306"/>
        <end position="324"/>
    </location>
</feature>
<feature type="domain" description="EamA" evidence="6">
    <location>
        <begin position="37"/>
        <end position="169"/>
    </location>
</feature>
<dbReference type="OrthoDB" id="306876at2759"/>
<evidence type="ECO:0000313" key="8">
    <source>
        <dbReference type="EMBL" id="VFU00173.1"/>
    </source>
</evidence>
<dbReference type="Pfam" id="PF00892">
    <property type="entry name" value="EamA"/>
    <property type="match status" value="2"/>
</dbReference>
<evidence type="ECO:0000256" key="3">
    <source>
        <dbReference type="ARBA" id="ARBA00022989"/>
    </source>
</evidence>
<dbReference type="Proteomes" id="UP000332933">
    <property type="component" value="Unassembled WGS sequence"/>
</dbReference>
<feature type="transmembrane region" description="Helical" evidence="5">
    <location>
        <begin position="251"/>
        <end position="270"/>
    </location>
</feature>
<name>A0A485LPT7_9STRA</name>
<feature type="transmembrane region" description="Helical" evidence="5">
    <location>
        <begin position="68"/>
        <end position="86"/>
    </location>
</feature>
<reference evidence="8 9" key="1">
    <citation type="submission" date="2019-03" db="EMBL/GenBank/DDBJ databases">
        <authorList>
            <person name="Gaulin E."/>
            <person name="Dumas B."/>
        </authorList>
    </citation>
    <scope>NUCLEOTIDE SEQUENCE [LARGE SCALE GENOMIC DNA]</scope>
    <source>
        <strain evidence="8">CBS 568.67</strain>
    </source>
</reference>
<dbReference type="InterPro" id="IPR037185">
    <property type="entry name" value="EmrE-like"/>
</dbReference>
<reference evidence="7" key="2">
    <citation type="submission" date="2019-06" db="EMBL/GenBank/DDBJ databases">
        <title>Genomics analysis of Aphanomyces spp. identifies a new class of oomycete effector associated with host adaptation.</title>
        <authorList>
            <person name="Gaulin E."/>
        </authorList>
    </citation>
    <scope>NUCLEOTIDE SEQUENCE</scope>
    <source>
        <strain evidence="7">CBS 578.67</strain>
    </source>
</reference>
<dbReference type="InterPro" id="IPR000620">
    <property type="entry name" value="EamA_dom"/>
</dbReference>
<keyword evidence="3 5" id="KW-1133">Transmembrane helix</keyword>
<gene>
    <name evidence="8" type="primary">Aste57867_23528</name>
    <name evidence="7" type="ORF">As57867_023457</name>
    <name evidence="8" type="ORF">ASTE57867_23528</name>
</gene>
<feature type="transmembrane region" description="Helical" evidence="5">
    <location>
        <begin position="123"/>
        <end position="146"/>
    </location>
</feature>
<protein>
    <submittedName>
        <fullName evidence="8">Aste57867_23528 protein</fullName>
    </submittedName>
</protein>
<dbReference type="SUPFAM" id="SSF103481">
    <property type="entry name" value="Multidrug resistance efflux transporter EmrE"/>
    <property type="match status" value="2"/>
</dbReference>